<gene>
    <name evidence="1" type="ORF">Ahy_A09g044404</name>
</gene>
<protein>
    <submittedName>
        <fullName evidence="1">Uncharacterized protein</fullName>
    </submittedName>
</protein>
<proteinExistence type="predicted"/>
<dbReference type="Proteomes" id="UP000289738">
    <property type="component" value="Chromosome A09"/>
</dbReference>
<evidence type="ECO:0000313" key="1">
    <source>
        <dbReference type="EMBL" id="RYR39012.1"/>
    </source>
</evidence>
<comment type="caution">
    <text evidence="1">The sequence shown here is derived from an EMBL/GenBank/DDBJ whole genome shotgun (WGS) entry which is preliminary data.</text>
</comment>
<dbReference type="PANTHER" id="PTHR35320">
    <property type="entry name" value="ATP-DEPENDENT CLP PROTEASE ATP-BINDING SUBUNIT"/>
    <property type="match status" value="1"/>
</dbReference>
<dbReference type="AlphaFoldDB" id="A0A445BK15"/>
<reference evidence="1 2" key="1">
    <citation type="submission" date="2019-01" db="EMBL/GenBank/DDBJ databases">
        <title>Sequencing of cultivated peanut Arachis hypogaea provides insights into genome evolution and oil improvement.</title>
        <authorList>
            <person name="Chen X."/>
        </authorList>
    </citation>
    <scope>NUCLEOTIDE SEQUENCE [LARGE SCALE GENOMIC DNA]</scope>
    <source>
        <strain evidence="2">cv. Fuhuasheng</strain>
        <tissue evidence="1">Leaves</tissue>
    </source>
</reference>
<dbReference type="STRING" id="3818.A0A445BK15"/>
<sequence>MESACADIGFYSLPSKYSRGATLFLCIPINVSFLFSTEHLMRFCVTVAITPFLKIDIVPEAFEGTINRESGKVDFEFKAKFLFSVGSICKAPPLMVMTSLRYEESKDDMKSGRGKRMDEEGNCRPVGVAKVDLIDDFLMNFFFALPIECLADFNAVISISASC</sequence>
<keyword evidence="2" id="KW-1185">Reference proteome</keyword>
<organism evidence="1 2">
    <name type="scientific">Arachis hypogaea</name>
    <name type="common">Peanut</name>
    <dbReference type="NCBI Taxonomy" id="3818"/>
    <lineage>
        <taxon>Eukaryota</taxon>
        <taxon>Viridiplantae</taxon>
        <taxon>Streptophyta</taxon>
        <taxon>Embryophyta</taxon>
        <taxon>Tracheophyta</taxon>
        <taxon>Spermatophyta</taxon>
        <taxon>Magnoliopsida</taxon>
        <taxon>eudicotyledons</taxon>
        <taxon>Gunneridae</taxon>
        <taxon>Pentapetalae</taxon>
        <taxon>rosids</taxon>
        <taxon>fabids</taxon>
        <taxon>Fabales</taxon>
        <taxon>Fabaceae</taxon>
        <taxon>Papilionoideae</taxon>
        <taxon>50 kb inversion clade</taxon>
        <taxon>dalbergioids sensu lato</taxon>
        <taxon>Dalbergieae</taxon>
        <taxon>Pterocarpus clade</taxon>
        <taxon>Arachis</taxon>
    </lineage>
</organism>
<accession>A0A445BK15</accession>
<name>A0A445BK15_ARAHY</name>
<dbReference type="EMBL" id="SDMP01000009">
    <property type="protein sequence ID" value="RYR39012.1"/>
    <property type="molecule type" value="Genomic_DNA"/>
</dbReference>
<dbReference type="PANTHER" id="PTHR35320:SF1">
    <property type="entry name" value="ATP-DEPENDENT CLP PROTEASE ATP-BINDING SUBUNIT"/>
    <property type="match status" value="1"/>
</dbReference>
<evidence type="ECO:0000313" key="2">
    <source>
        <dbReference type="Proteomes" id="UP000289738"/>
    </source>
</evidence>